<dbReference type="GO" id="GO:0006979">
    <property type="term" value="P:response to oxidative stress"/>
    <property type="evidence" value="ECO:0007669"/>
    <property type="project" value="InterPro"/>
</dbReference>
<dbReference type="GO" id="GO:0020037">
    <property type="term" value="F:heme binding"/>
    <property type="evidence" value="ECO:0007669"/>
    <property type="project" value="InterPro"/>
</dbReference>
<dbReference type="GO" id="GO:0004096">
    <property type="term" value="F:catalase activity"/>
    <property type="evidence" value="ECO:0007669"/>
    <property type="project" value="InterPro"/>
</dbReference>
<accession>A0A2U1V8C6</accession>
<name>A0A2U1V8C6_9PROT</name>
<dbReference type="SUPFAM" id="SSF56634">
    <property type="entry name" value="Heme-dependent catalase-like"/>
    <property type="match status" value="1"/>
</dbReference>
<dbReference type="OrthoDB" id="9765610at2"/>
<evidence type="ECO:0000313" key="4">
    <source>
        <dbReference type="Proteomes" id="UP000245048"/>
    </source>
</evidence>
<dbReference type="PANTHER" id="PTHR36195:SF4">
    <property type="entry name" value="DOMAIN PROTEIN, PUTATIVE (AFU_ORTHOLOGUE AFUA_5G01990)-RELATED"/>
    <property type="match status" value="1"/>
</dbReference>
<dbReference type="Pfam" id="PF00199">
    <property type="entry name" value="Catalase"/>
    <property type="match status" value="1"/>
</dbReference>
<keyword evidence="4" id="KW-1185">Reference proteome</keyword>
<evidence type="ECO:0000313" key="3">
    <source>
        <dbReference type="EMBL" id="PWC30135.1"/>
    </source>
</evidence>
<proteinExistence type="predicted"/>
<evidence type="ECO:0000259" key="2">
    <source>
        <dbReference type="Pfam" id="PF00199"/>
    </source>
</evidence>
<dbReference type="InterPro" id="IPR018028">
    <property type="entry name" value="Catalase"/>
</dbReference>
<dbReference type="Proteomes" id="UP000245048">
    <property type="component" value="Unassembled WGS sequence"/>
</dbReference>
<dbReference type="PANTHER" id="PTHR36195">
    <property type="entry name" value="DOMAIN PROTEIN, PUTATIVE (AFU_ORTHOLOGUE AFUA_5G01990)-RELATED-RELATED"/>
    <property type="match status" value="1"/>
</dbReference>
<organism evidence="3 4">
    <name type="scientific">Teichococcus aestuarii</name>
    <dbReference type="NCBI Taxonomy" id="568898"/>
    <lineage>
        <taxon>Bacteria</taxon>
        <taxon>Pseudomonadati</taxon>
        <taxon>Pseudomonadota</taxon>
        <taxon>Alphaproteobacteria</taxon>
        <taxon>Acetobacterales</taxon>
        <taxon>Roseomonadaceae</taxon>
        <taxon>Roseomonas</taxon>
    </lineage>
</organism>
<gene>
    <name evidence="3" type="ORF">CR165_04575</name>
</gene>
<dbReference type="RefSeq" id="WP_109515770.1">
    <property type="nucleotide sequence ID" value="NZ_PDOA01000002.1"/>
</dbReference>
<protein>
    <recommendedName>
        <fullName evidence="1">catalase</fullName>
        <ecNumber evidence="1">1.11.1.6</ecNumber>
    </recommendedName>
</protein>
<dbReference type="CDD" id="cd08152">
    <property type="entry name" value="y4iL_like"/>
    <property type="match status" value="1"/>
</dbReference>
<reference evidence="4" key="1">
    <citation type="submission" date="2017-10" db="EMBL/GenBank/DDBJ databases">
        <authorList>
            <person name="Toshchakov S.V."/>
            <person name="Goeva M.A."/>
        </authorList>
    </citation>
    <scope>NUCLEOTIDE SEQUENCE [LARGE SCALE GENOMIC DNA]</scope>
    <source>
        <strain evidence="4">JR1/69-1-13</strain>
    </source>
</reference>
<dbReference type="InterPro" id="IPR020835">
    <property type="entry name" value="Catalase_sf"/>
</dbReference>
<dbReference type="InterPro" id="IPR011614">
    <property type="entry name" value="Catalase_core"/>
</dbReference>
<comment type="caution">
    <text evidence="3">The sequence shown here is derived from an EMBL/GenBank/DDBJ whole genome shotgun (WGS) entry which is preliminary data.</text>
</comment>
<dbReference type="PROSITE" id="PS51402">
    <property type="entry name" value="CATALASE_3"/>
    <property type="match status" value="1"/>
</dbReference>
<evidence type="ECO:0000256" key="1">
    <source>
        <dbReference type="ARBA" id="ARBA00012314"/>
    </source>
</evidence>
<dbReference type="AlphaFoldDB" id="A0A2U1V8C6"/>
<sequence>MPVRYDPSLEQVQPDEAETIASLTGSLRKISETTFEDYGHAVRSVHAKGHGLLKGTLRVLGHLPPTLAQGLFAHPAEYPAVLRFSTNPGDVLDDSITVPRGLAVKVIGVEGERLPGSEADATQDFVMANAPAFLAPDPKAFAGSLKLLARTTDTPQGLKKMVSTVLRGAEAVVETFGGESAMLKSMGGHPSTHILGETFWSQVPLRHGDYVAKYSVAPLSPALLALKDAKVETGGRPDALREEVKAFFREQGGEWELRVQLLTNRETMPVEDASVPWPEEESPYIAVARIIVPPQPAWDAERVREIDDGMAFSPWHGLEAHRPLGGIMRARRPAYEDSARFRGTRNGCPVHEPRQG</sequence>
<dbReference type="EMBL" id="PDOA01000002">
    <property type="protein sequence ID" value="PWC30135.1"/>
    <property type="molecule type" value="Genomic_DNA"/>
</dbReference>
<dbReference type="Gene3D" id="2.40.180.10">
    <property type="entry name" value="Catalase core domain"/>
    <property type="match status" value="1"/>
</dbReference>
<dbReference type="EC" id="1.11.1.6" evidence="1"/>
<feature type="domain" description="Catalase core" evidence="2">
    <location>
        <begin position="43"/>
        <end position="346"/>
    </location>
</feature>